<reference evidence="2 3" key="1">
    <citation type="submission" date="2016-08" db="EMBL/GenBank/DDBJ databases">
        <title>Whole genome sequence of Mesorhizobium sp. strain UASWS1009 isolated from industrial sewage.</title>
        <authorList>
            <person name="Crovadore J."/>
            <person name="Calmin G."/>
            <person name="Chablais R."/>
            <person name="Cochard B."/>
            <person name="Lefort F."/>
        </authorList>
    </citation>
    <scope>NUCLEOTIDE SEQUENCE [LARGE SCALE GENOMIC DNA]</scope>
    <source>
        <strain evidence="2 3">UASWS1009</strain>
    </source>
</reference>
<feature type="chain" id="PRO_5008659232" evidence="1">
    <location>
        <begin position="20"/>
        <end position="197"/>
    </location>
</feature>
<dbReference type="RefSeq" id="WP_024923077.1">
    <property type="nucleotide sequence ID" value="NZ_MDEO01000036.1"/>
</dbReference>
<dbReference type="EMBL" id="MDEO01000036">
    <property type="protein sequence ID" value="OCX13279.1"/>
    <property type="molecule type" value="Genomic_DNA"/>
</dbReference>
<dbReference type="PROSITE" id="PS51257">
    <property type="entry name" value="PROKAR_LIPOPROTEIN"/>
    <property type="match status" value="1"/>
</dbReference>
<feature type="signal peptide" evidence="1">
    <location>
        <begin position="1"/>
        <end position="19"/>
    </location>
</feature>
<dbReference type="STRING" id="1566387.QV13_27605"/>
<sequence length="197" mass="20965">MRIVFAMLVLAGFCSCASAGQVTSVYTDLVPEKDCLTYAQAGENDGDWADLSCSGYLGYPVLLSYGDARESVFFGFPPEDMTSTWESFAGFNSSGSKVEWRVETTGNVSIPFAAIHRRSVNTSGEDAAKQVDVLVVAKVAQIEGREGCTVGLVLATGNAGANDDARKIADEKARAFVCGKDKRIAIGEVPPFGRVDN</sequence>
<dbReference type="Proteomes" id="UP000094412">
    <property type="component" value="Unassembled WGS sequence"/>
</dbReference>
<organism evidence="2 3">
    <name type="scientific">Mesorhizobium hungaricum</name>
    <dbReference type="NCBI Taxonomy" id="1566387"/>
    <lineage>
        <taxon>Bacteria</taxon>
        <taxon>Pseudomonadati</taxon>
        <taxon>Pseudomonadota</taxon>
        <taxon>Alphaproteobacteria</taxon>
        <taxon>Hyphomicrobiales</taxon>
        <taxon>Phyllobacteriaceae</taxon>
        <taxon>Mesorhizobium</taxon>
    </lineage>
</organism>
<keyword evidence="1" id="KW-0732">Signal</keyword>
<dbReference type="AlphaFoldDB" id="A0A1C2DES0"/>
<name>A0A1C2DES0_9HYPH</name>
<evidence type="ECO:0000256" key="1">
    <source>
        <dbReference type="SAM" id="SignalP"/>
    </source>
</evidence>
<evidence type="ECO:0000313" key="2">
    <source>
        <dbReference type="EMBL" id="OCX13279.1"/>
    </source>
</evidence>
<accession>A0A1C2DES0</accession>
<proteinExistence type="predicted"/>
<keyword evidence="3" id="KW-1185">Reference proteome</keyword>
<gene>
    <name evidence="2" type="ORF">QV13_27605</name>
</gene>
<protein>
    <submittedName>
        <fullName evidence="2">Uncharacterized protein</fullName>
    </submittedName>
</protein>
<comment type="caution">
    <text evidence="2">The sequence shown here is derived from an EMBL/GenBank/DDBJ whole genome shotgun (WGS) entry which is preliminary data.</text>
</comment>
<dbReference type="OrthoDB" id="7427667at2"/>
<evidence type="ECO:0000313" key="3">
    <source>
        <dbReference type="Proteomes" id="UP000094412"/>
    </source>
</evidence>